<dbReference type="Proteomes" id="UP000612055">
    <property type="component" value="Unassembled WGS sequence"/>
</dbReference>
<comment type="caution">
    <text evidence="8">The sequence shown here is derived from an EMBL/GenBank/DDBJ whole genome shotgun (WGS) entry which is preliminary data.</text>
</comment>
<proteinExistence type="inferred from homology"/>
<dbReference type="InterPro" id="IPR007248">
    <property type="entry name" value="Mpv17_PMP22"/>
</dbReference>
<dbReference type="OrthoDB" id="10267969at2759"/>
<evidence type="ECO:0000313" key="9">
    <source>
        <dbReference type="Proteomes" id="UP000612055"/>
    </source>
</evidence>
<dbReference type="GO" id="GO:0016020">
    <property type="term" value="C:membrane"/>
    <property type="evidence" value="ECO:0007669"/>
    <property type="project" value="UniProtKB-SubCell"/>
</dbReference>
<accession>A0A835XLW1</accession>
<feature type="transmembrane region" description="Helical" evidence="6">
    <location>
        <begin position="64"/>
        <end position="83"/>
    </location>
</feature>
<feature type="compositionally biased region" description="Basic and acidic residues" evidence="7">
    <location>
        <begin position="239"/>
        <end position="250"/>
    </location>
</feature>
<dbReference type="EMBL" id="JAEHOE010000100">
    <property type="protein sequence ID" value="KAG2487232.1"/>
    <property type="molecule type" value="Genomic_DNA"/>
</dbReference>
<dbReference type="Pfam" id="PF04117">
    <property type="entry name" value="Mpv17_PMP22"/>
    <property type="match status" value="1"/>
</dbReference>
<dbReference type="PANTHER" id="PTHR11266:SF17">
    <property type="entry name" value="PROTEIN MPV17"/>
    <property type="match status" value="1"/>
</dbReference>
<feature type="compositionally biased region" description="Low complexity" evidence="7">
    <location>
        <begin position="271"/>
        <end position="284"/>
    </location>
</feature>
<dbReference type="AlphaFoldDB" id="A0A835XLW1"/>
<dbReference type="PANTHER" id="PTHR11266">
    <property type="entry name" value="PEROXISOMAL MEMBRANE PROTEIN 2, PXMP2 MPV17"/>
    <property type="match status" value="1"/>
</dbReference>
<comment type="similarity">
    <text evidence="2 6">Belongs to the peroxisomal membrane protein PXMP2/4 family.</text>
</comment>
<evidence type="ECO:0000256" key="2">
    <source>
        <dbReference type="ARBA" id="ARBA00006824"/>
    </source>
</evidence>
<keyword evidence="9" id="KW-1185">Reference proteome</keyword>
<comment type="subcellular location">
    <subcellularLocation>
        <location evidence="1">Membrane</location>
        <topology evidence="1">Multi-pass membrane protein</topology>
    </subcellularLocation>
</comment>
<evidence type="ECO:0000256" key="7">
    <source>
        <dbReference type="SAM" id="MobiDB-lite"/>
    </source>
</evidence>
<keyword evidence="5 6" id="KW-0472">Membrane</keyword>
<organism evidence="8 9">
    <name type="scientific">Edaphochlamys debaryana</name>
    <dbReference type="NCBI Taxonomy" id="47281"/>
    <lineage>
        <taxon>Eukaryota</taxon>
        <taxon>Viridiplantae</taxon>
        <taxon>Chlorophyta</taxon>
        <taxon>core chlorophytes</taxon>
        <taxon>Chlorophyceae</taxon>
        <taxon>CS clade</taxon>
        <taxon>Chlamydomonadales</taxon>
        <taxon>Chlamydomonadales incertae sedis</taxon>
        <taxon>Edaphochlamys</taxon>
    </lineage>
</organism>
<evidence type="ECO:0000256" key="4">
    <source>
        <dbReference type="ARBA" id="ARBA00022989"/>
    </source>
</evidence>
<protein>
    <submittedName>
        <fullName evidence="8">Uncharacterized protein</fullName>
    </submittedName>
</protein>
<gene>
    <name evidence="8" type="ORF">HYH03_014204</name>
</gene>
<dbReference type="GO" id="GO:0005737">
    <property type="term" value="C:cytoplasm"/>
    <property type="evidence" value="ECO:0007669"/>
    <property type="project" value="TreeGrafter"/>
</dbReference>
<evidence type="ECO:0000256" key="1">
    <source>
        <dbReference type="ARBA" id="ARBA00004141"/>
    </source>
</evidence>
<feature type="region of interest" description="Disordered" evidence="7">
    <location>
        <begin position="239"/>
        <end position="286"/>
    </location>
</feature>
<evidence type="ECO:0000256" key="5">
    <source>
        <dbReference type="ARBA" id="ARBA00023136"/>
    </source>
</evidence>
<feature type="transmembrane region" description="Helical" evidence="6">
    <location>
        <begin position="112"/>
        <end position="133"/>
    </location>
</feature>
<reference evidence="8" key="1">
    <citation type="journal article" date="2020" name="bioRxiv">
        <title>Comparative genomics of Chlamydomonas.</title>
        <authorList>
            <person name="Craig R.J."/>
            <person name="Hasan A.R."/>
            <person name="Ness R.W."/>
            <person name="Keightley P.D."/>
        </authorList>
    </citation>
    <scope>NUCLEOTIDE SEQUENCE</scope>
    <source>
        <strain evidence="8">CCAP 11/70</strain>
    </source>
</reference>
<keyword evidence="4 6" id="KW-1133">Transmembrane helix</keyword>
<name>A0A835XLW1_9CHLO</name>
<keyword evidence="3 6" id="KW-0812">Transmembrane</keyword>
<evidence type="ECO:0000256" key="3">
    <source>
        <dbReference type="ARBA" id="ARBA00022692"/>
    </source>
</evidence>
<evidence type="ECO:0000313" key="8">
    <source>
        <dbReference type="EMBL" id="KAG2487232.1"/>
    </source>
</evidence>
<evidence type="ECO:0000256" key="6">
    <source>
        <dbReference type="RuleBase" id="RU363053"/>
    </source>
</evidence>
<sequence length="327" mass="35010">MASLTLKAGGFSPRGLWRSYERALRRSPVATQAVTSAALWGLGDALAQRIEGPSPRSGPDLRRVALTAAFGGAVIGPLGHAWYLGLDQLVLRLGLAGTRRAMLLKVLVDNLVYSPAYVAAFFAFGSVVIDGISARQLGAKMRRELMPTLIAEALVWPPYMALVFGRVPVQHQLLAVNVATLFDVCFLSWARTHAQPEPEPDTCVSASAEHVAEHVASEAEHVTDLAAAAAHVAALRRQAEEQESRARERLAAAAEQEEGRGGVRRRGGRGRQQQQQQQQQAARSANDEVRRELAACLWDATPETSLGARALMAASVTGGGAAVGGWW</sequence>